<dbReference type="SUPFAM" id="SSF57716">
    <property type="entry name" value="Glucocorticoid receptor-like (DNA-binding domain)"/>
    <property type="match status" value="1"/>
</dbReference>
<dbReference type="EMBL" id="JABSTR010002488">
    <property type="protein sequence ID" value="KAH9384483.1"/>
    <property type="molecule type" value="Genomic_DNA"/>
</dbReference>
<keyword evidence="4 5" id="KW-0238">DNA-binding</keyword>
<dbReference type="VEuPathDB" id="VectorBase:HLOH_059738"/>
<evidence type="ECO:0000313" key="8">
    <source>
        <dbReference type="Proteomes" id="UP000821853"/>
    </source>
</evidence>
<sequence length="109" mass="12530">MSLCTRNAKKDPGIRYHEFLCDAERRAVRLNNISRQGTVGKAARWEPSDRSLAFSLHFKNEDYKSTTKYRALLPNAVSTIIPIYPTHIRRDIAPRSSLGEMLHHVRPVN</sequence>
<dbReference type="OrthoDB" id="6512333at2759"/>
<accession>A0A9J6H9V9</accession>
<keyword evidence="3" id="KW-0862">Zinc</keyword>
<dbReference type="GO" id="GO:0008270">
    <property type="term" value="F:zinc ion binding"/>
    <property type="evidence" value="ECO:0007669"/>
    <property type="project" value="UniProtKB-KW"/>
</dbReference>
<protein>
    <recommendedName>
        <fullName evidence="6">THAP-type domain-containing protein</fullName>
    </recommendedName>
</protein>
<organism evidence="7 8">
    <name type="scientific">Haemaphysalis longicornis</name>
    <name type="common">Bush tick</name>
    <dbReference type="NCBI Taxonomy" id="44386"/>
    <lineage>
        <taxon>Eukaryota</taxon>
        <taxon>Metazoa</taxon>
        <taxon>Ecdysozoa</taxon>
        <taxon>Arthropoda</taxon>
        <taxon>Chelicerata</taxon>
        <taxon>Arachnida</taxon>
        <taxon>Acari</taxon>
        <taxon>Parasitiformes</taxon>
        <taxon>Ixodida</taxon>
        <taxon>Ixodoidea</taxon>
        <taxon>Ixodidae</taxon>
        <taxon>Haemaphysalinae</taxon>
        <taxon>Haemaphysalis</taxon>
    </lineage>
</organism>
<gene>
    <name evidence="7" type="ORF">HPB48_026491</name>
</gene>
<dbReference type="GO" id="GO:0003677">
    <property type="term" value="F:DNA binding"/>
    <property type="evidence" value="ECO:0007669"/>
    <property type="project" value="UniProtKB-UniRule"/>
</dbReference>
<dbReference type="InterPro" id="IPR006612">
    <property type="entry name" value="THAP_Znf"/>
</dbReference>
<dbReference type="PROSITE" id="PS50950">
    <property type="entry name" value="ZF_THAP"/>
    <property type="match status" value="1"/>
</dbReference>
<evidence type="ECO:0000256" key="2">
    <source>
        <dbReference type="ARBA" id="ARBA00022771"/>
    </source>
</evidence>
<evidence type="ECO:0000256" key="5">
    <source>
        <dbReference type="PROSITE-ProRule" id="PRU00309"/>
    </source>
</evidence>
<dbReference type="Proteomes" id="UP000821853">
    <property type="component" value="Unassembled WGS sequence"/>
</dbReference>
<evidence type="ECO:0000256" key="3">
    <source>
        <dbReference type="ARBA" id="ARBA00022833"/>
    </source>
</evidence>
<reference evidence="7 8" key="1">
    <citation type="journal article" date="2020" name="Cell">
        <title>Large-Scale Comparative Analyses of Tick Genomes Elucidate Their Genetic Diversity and Vector Capacities.</title>
        <authorList>
            <consortium name="Tick Genome and Microbiome Consortium (TIGMIC)"/>
            <person name="Jia N."/>
            <person name="Wang J."/>
            <person name="Shi W."/>
            <person name="Du L."/>
            <person name="Sun Y."/>
            <person name="Zhan W."/>
            <person name="Jiang J.F."/>
            <person name="Wang Q."/>
            <person name="Zhang B."/>
            <person name="Ji P."/>
            <person name="Bell-Sakyi L."/>
            <person name="Cui X.M."/>
            <person name="Yuan T.T."/>
            <person name="Jiang B.G."/>
            <person name="Yang W.F."/>
            <person name="Lam T.T."/>
            <person name="Chang Q.C."/>
            <person name="Ding S.J."/>
            <person name="Wang X.J."/>
            <person name="Zhu J.G."/>
            <person name="Ruan X.D."/>
            <person name="Zhao L."/>
            <person name="Wei J.T."/>
            <person name="Ye R.Z."/>
            <person name="Que T.C."/>
            <person name="Du C.H."/>
            <person name="Zhou Y.H."/>
            <person name="Cheng J.X."/>
            <person name="Dai P.F."/>
            <person name="Guo W.B."/>
            <person name="Han X.H."/>
            <person name="Huang E.J."/>
            <person name="Li L.F."/>
            <person name="Wei W."/>
            <person name="Gao Y.C."/>
            <person name="Liu J.Z."/>
            <person name="Shao H.Z."/>
            <person name="Wang X."/>
            <person name="Wang C.C."/>
            <person name="Yang T.C."/>
            <person name="Huo Q.B."/>
            <person name="Li W."/>
            <person name="Chen H.Y."/>
            <person name="Chen S.E."/>
            <person name="Zhou L.G."/>
            <person name="Ni X.B."/>
            <person name="Tian J.H."/>
            <person name="Sheng Y."/>
            <person name="Liu T."/>
            <person name="Pan Y.S."/>
            <person name="Xia L.Y."/>
            <person name="Li J."/>
            <person name="Zhao F."/>
            <person name="Cao W.C."/>
        </authorList>
    </citation>
    <scope>NUCLEOTIDE SEQUENCE [LARGE SCALE GENOMIC DNA]</scope>
    <source>
        <strain evidence="7">HaeL-2018</strain>
    </source>
</reference>
<keyword evidence="1" id="KW-0479">Metal-binding</keyword>
<evidence type="ECO:0000256" key="4">
    <source>
        <dbReference type="ARBA" id="ARBA00023125"/>
    </source>
</evidence>
<evidence type="ECO:0000313" key="7">
    <source>
        <dbReference type="EMBL" id="KAH9384483.1"/>
    </source>
</evidence>
<name>A0A9J6H9V9_HAELO</name>
<dbReference type="AlphaFoldDB" id="A0A9J6H9V9"/>
<comment type="caution">
    <text evidence="7">The sequence shown here is derived from an EMBL/GenBank/DDBJ whole genome shotgun (WGS) entry which is preliminary data.</text>
</comment>
<keyword evidence="2 5" id="KW-0863">Zinc-finger</keyword>
<evidence type="ECO:0000256" key="1">
    <source>
        <dbReference type="ARBA" id="ARBA00022723"/>
    </source>
</evidence>
<dbReference type="Pfam" id="PF05485">
    <property type="entry name" value="THAP"/>
    <property type="match status" value="1"/>
</dbReference>
<evidence type="ECO:0000259" key="6">
    <source>
        <dbReference type="PROSITE" id="PS50950"/>
    </source>
</evidence>
<proteinExistence type="predicted"/>
<keyword evidence="8" id="KW-1185">Reference proteome</keyword>
<feature type="domain" description="THAP-type" evidence="6">
    <location>
        <begin position="1"/>
        <end position="81"/>
    </location>
</feature>